<feature type="region of interest" description="Disordered" evidence="1">
    <location>
        <begin position="30"/>
        <end position="56"/>
    </location>
</feature>
<dbReference type="EMBL" id="CAJOBC010101291">
    <property type="protein sequence ID" value="CAF4472876.1"/>
    <property type="molecule type" value="Genomic_DNA"/>
</dbReference>
<proteinExistence type="predicted"/>
<protein>
    <submittedName>
        <fullName evidence="2">Uncharacterized protein</fullName>
    </submittedName>
</protein>
<keyword evidence="4" id="KW-1185">Reference proteome</keyword>
<sequence length="56" mass="6056">MSLRSSEEDSQQCSSLTSSAAITNQVAELQRNEIQRRDDHAGRFPSGVRSSAGCTV</sequence>
<dbReference type="Proteomes" id="UP000663829">
    <property type="component" value="Unassembled WGS sequence"/>
</dbReference>
<organism evidence="2 4">
    <name type="scientific">Didymodactylos carnosus</name>
    <dbReference type="NCBI Taxonomy" id="1234261"/>
    <lineage>
        <taxon>Eukaryota</taxon>
        <taxon>Metazoa</taxon>
        <taxon>Spiralia</taxon>
        <taxon>Gnathifera</taxon>
        <taxon>Rotifera</taxon>
        <taxon>Eurotatoria</taxon>
        <taxon>Bdelloidea</taxon>
        <taxon>Philodinida</taxon>
        <taxon>Philodinidae</taxon>
        <taxon>Didymodactylos</taxon>
    </lineage>
</organism>
<feature type="compositionally biased region" description="Polar residues" evidence="1">
    <location>
        <begin position="11"/>
        <end position="20"/>
    </location>
</feature>
<feature type="region of interest" description="Disordered" evidence="1">
    <location>
        <begin position="1"/>
        <end position="20"/>
    </location>
</feature>
<evidence type="ECO:0000313" key="3">
    <source>
        <dbReference type="EMBL" id="CAF4472876.1"/>
    </source>
</evidence>
<dbReference type="AlphaFoldDB" id="A0A816AH53"/>
<comment type="caution">
    <text evidence="2">The sequence shown here is derived from an EMBL/GenBank/DDBJ whole genome shotgun (WGS) entry which is preliminary data.</text>
</comment>
<name>A0A816AH53_9BILA</name>
<reference evidence="2" key="1">
    <citation type="submission" date="2021-02" db="EMBL/GenBank/DDBJ databases">
        <authorList>
            <person name="Nowell W R."/>
        </authorList>
    </citation>
    <scope>NUCLEOTIDE SEQUENCE</scope>
</reference>
<dbReference type="EMBL" id="CAJNOQ010034962">
    <property type="protein sequence ID" value="CAF1597436.1"/>
    <property type="molecule type" value="Genomic_DNA"/>
</dbReference>
<accession>A0A816AH53</accession>
<dbReference type="Proteomes" id="UP000681722">
    <property type="component" value="Unassembled WGS sequence"/>
</dbReference>
<gene>
    <name evidence="2" type="ORF">GPM918_LOCUS42193</name>
    <name evidence="3" type="ORF">SRO942_LOCUS43388</name>
</gene>
<feature type="non-terminal residue" evidence="2">
    <location>
        <position position="56"/>
    </location>
</feature>
<feature type="compositionally biased region" description="Basic and acidic residues" evidence="1">
    <location>
        <begin position="30"/>
        <end position="42"/>
    </location>
</feature>
<evidence type="ECO:0000313" key="4">
    <source>
        <dbReference type="Proteomes" id="UP000663829"/>
    </source>
</evidence>
<evidence type="ECO:0000256" key="1">
    <source>
        <dbReference type="SAM" id="MobiDB-lite"/>
    </source>
</evidence>
<evidence type="ECO:0000313" key="2">
    <source>
        <dbReference type="EMBL" id="CAF1597436.1"/>
    </source>
</evidence>